<dbReference type="Gene3D" id="3.20.20.70">
    <property type="entry name" value="Aldolase class I"/>
    <property type="match status" value="1"/>
</dbReference>
<dbReference type="AlphaFoldDB" id="A0A233V2X7"/>
<dbReference type="GO" id="GO:0016491">
    <property type="term" value="F:oxidoreductase activity"/>
    <property type="evidence" value="ECO:0007669"/>
    <property type="project" value="UniProtKB-KW"/>
</dbReference>
<feature type="domain" description="NADH:flavin oxidoreductase/NADH oxidase N-terminal" evidence="3">
    <location>
        <begin position="7"/>
        <end position="323"/>
    </location>
</feature>
<dbReference type="InterPro" id="IPR051799">
    <property type="entry name" value="NADH_flavin_oxidoreductase"/>
</dbReference>
<accession>A0A233V2X7</accession>
<evidence type="ECO:0000256" key="2">
    <source>
        <dbReference type="ARBA" id="ARBA00023002"/>
    </source>
</evidence>
<dbReference type="PANTHER" id="PTHR43656:SF2">
    <property type="entry name" value="BINDING OXIDOREDUCTASE, PUTATIVE (AFU_ORTHOLOGUE AFUA_2G08260)-RELATED"/>
    <property type="match status" value="1"/>
</dbReference>
<dbReference type="InterPro" id="IPR001155">
    <property type="entry name" value="OxRdtase_FMN_N"/>
</dbReference>
<dbReference type="InterPro" id="IPR013785">
    <property type="entry name" value="Aldolase_TIM"/>
</dbReference>
<evidence type="ECO:0000313" key="4">
    <source>
        <dbReference type="EMBL" id="OXZ26749.1"/>
    </source>
</evidence>
<evidence type="ECO:0000259" key="3">
    <source>
        <dbReference type="Pfam" id="PF00724"/>
    </source>
</evidence>
<name>A0A233V2X7_FINMA</name>
<dbReference type="PANTHER" id="PTHR43656">
    <property type="entry name" value="BINDING OXIDOREDUCTASE, PUTATIVE (AFU_ORTHOLOGUE AFUA_2G08260)-RELATED"/>
    <property type="match status" value="1"/>
</dbReference>
<dbReference type="Pfam" id="PF00724">
    <property type="entry name" value="Oxidored_FMN"/>
    <property type="match status" value="1"/>
</dbReference>
<dbReference type="Proteomes" id="UP000215413">
    <property type="component" value="Unassembled WGS sequence"/>
</dbReference>
<comment type="caution">
    <text evidence="4">The sequence shown here is derived from an EMBL/GenBank/DDBJ whole genome shotgun (WGS) entry which is preliminary data.</text>
</comment>
<dbReference type="EMBL" id="NDYC01000036">
    <property type="protein sequence ID" value="OXZ26749.1"/>
    <property type="molecule type" value="Genomic_DNA"/>
</dbReference>
<keyword evidence="2" id="KW-0560">Oxidoreductase</keyword>
<sequence length="330" mass="36286">MKLSQELKSKNINFKNRVVMPPMATAKADENGHITDEILNYYEEKTKNRLFSTVIIEHSFVDALGKASKNQTSIADDSTIDGMRKLANLVKANGSSVILQISHAGSSTSEEVIGQQPVAPSAIKNPSKSTGELPRELHVEEIEQIIDKFVDAAVRSKEAGFDGVEIHSAHGYLLNQFLSPLTNKRTDEYGGDIDGRIKIHLEIIRKIREKVGNEYPIFIRVGAGDYLDGGLSTDDSIHACKEFIKAGVDVLDISGGMCMFSIDDKRAGFFDFLAKPIFENVDVPVILTGGVKTGDDIEDILNRGVCDLVGVGRSVFKDSNWMNEQIKPIM</sequence>
<dbReference type="GO" id="GO:0010181">
    <property type="term" value="F:FMN binding"/>
    <property type="evidence" value="ECO:0007669"/>
    <property type="project" value="InterPro"/>
</dbReference>
<dbReference type="CDD" id="cd02803">
    <property type="entry name" value="OYE_like_FMN_family"/>
    <property type="match status" value="1"/>
</dbReference>
<proteinExistence type="predicted"/>
<reference evidence="5" key="1">
    <citation type="submission" date="2017-04" db="EMBL/GenBank/DDBJ databases">
        <title>Finegoldia magna isolated from orthopedic joint implant-associated infections.</title>
        <authorList>
            <person name="Bjorklund S."/>
            <person name="Bruggemann H."/>
            <person name="Jensen A."/>
            <person name="Hellmark B."/>
            <person name="Soderquist B."/>
        </authorList>
    </citation>
    <scope>NUCLEOTIDE SEQUENCE [LARGE SCALE GENOMIC DNA]</scope>
    <source>
        <strain evidence="5">CCUG 54800</strain>
    </source>
</reference>
<gene>
    <name evidence="4" type="ORF">B9N49_07650</name>
</gene>
<dbReference type="SUPFAM" id="SSF51395">
    <property type="entry name" value="FMN-linked oxidoreductases"/>
    <property type="match status" value="1"/>
</dbReference>
<dbReference type="RefSeq" id="WP_094206214.1">
    <property type="nucleotide sequence ID" value="NZ_JAGYZD010000145.1"/>
</dbReference>
<evidence type="ECO:0000256" key="1">
    <source>
        <dbReference type="ARBA" id="ARBA00022630"/>
    </source>
</evidence>
<keyword evidence="1" id="KW-0285">Flavoprotein</keyword>
<organism evidence="4 5">
    <name type="scientific">Finegoldia magna</name>
    <name type="common">Peptostreptococcus magnus</name>
    <dbReference type="NCBI Taxonomy" id="1260"/>
    <lineage>
        <taxon>Bacteria</taxon>
        <taxon>Bacillati</taxon>
        <taxon>Bacillota</taxon>
        <taxon>Tissierellia</taxon>
        <taxon>Tissierellales</taxon>
        <taxon>Peptoniphilaceae</taxon>
        <taxon>Finegoldia</taxon>
    </lineage>
</organism>
<evidence type="ECO:0000313" key="5">
    <source>
        <dbReference type="Proteomes" id="UP000215413"/>
    </source>
</evidence>
<protein>
    <submittedName>
        <fullName evidence="4">NADH oxidase</fullName>
    </submittedName>
</protein>